<dbReference type="Proteomes" id="UP000251891">
    <property type="component" value="Unassembled WGS sequence"/>
</dbReference>
<accession>A0A365H4A4</accession>
<sequence>MSDLCGPLDVGDVRAVIPTGPLLPAELAESGRAALASPAFDGPDQPLDGTLTTIEGRHTIIKLQHRQHERLETILRLEELRRYAGVRAPRLLDHGTVETAVGEIWWAVHDLCHGWPSERPRPAQQRALGDQLRRWHDRGRAGGLRLDDPGALGVLLGTARFLVPGAYAEIAARFDAACRGRRVTAIHGDLAAGHNALYLEGDLTAVLDPGGVDSGPPMLDLAWALAVDLPHGGSTSALLDGYGTTDQEALDAVLPLMMLRRLVDTFAINAPDDTRWLTGWLHHHDPGLLDLVAPELEA</sequence>
<gene>
    <name evidence="2" type="ORF">DPM19_19435</name>
</gene>
<dbReference type="SUPFAM" id="SSF56112">
    <property type="entry name" value="Protein kinase-like (PK-like)"/>
    <property type="match status" value="1"/>
</dbReference>
<evidence type="ECO:0000259" key="1">
    <source>
        <dbReference type="Pfam" id="PF01636"/>
    </source>
</evidence>
<dbReference type="AlphaFoldDB" id="A0A365H4A4"/>
<comment type="caution">
    <text evidence="2">The sequence shown here is derived from an EMBL/GenBank/DDBJ whole genome shotgun (WGS) entry which is preliminary data.</text>
</comment>
<dbReference type="Pfam" id="PF01636">
    <property type="entry name" value="APH"/>
    <property type="match status" value="1"/>
</dbReference>
<dbReference type="InterPro" id="IPR011009">
    <property type="entry name" value="Kinase-like_dom_sf"/>
</dbReference>
<organism evidence="2 3">
    <name type="scientific">Actinomadura craniellae</name>
    <dbReference type="NCBI Taxonomy" id="2231787"/>
    <lineage>
        <taxon>Bacteria</taxon>
        <taxon>Bacillati</taxon>
        <taxon>Actinomycetota</taxon>
        <taxon>Actinomycetes</taxon>
        <taxon>Streptosporangiales</taxon>
        <taxon>Thermomonosporaceae</taxon>
        <taxon>Actinomadura</taxon>
    </lineage>
</organism>
<feature type="domain" description="Aminoglycoside phosphotransferase" evidence="1">
    <location>
        <begin position="55"/>
        <end position="240"/>
    </location>
</feature>
<keyword evidence="3" id="KW-1185">Reference proteome</keyword>
<dbReference type="EMBL" id="QLYX01000008">
    <property type="protein sequence ID" value="RAY13822.1"/>
    <property type="molecule type" value="Genomic_DNA"/>
</dbReference>
<reference evidence="2 3" key="1">
    <citation type="submission" date="2018-06" db="EMBL/GenBank/DDBJ databases">
        <title>Actinomadura craniellae sp. nov. isolated from marine sponge Craniella sp.</title>
        <authorList>
            <person name="Li L."/>
            <person name="Xu Q.H."/>
            <person name="Lin H.W."/>
            <person name="Lu Y.H."/>
        </authorList>
    </citation>
    <scope>NUCLEOTIDE SEQUENCE [LARGE SCALE GENOMIC DNA]</scope>
    <source>
        <strain evidence="2 3">LHW63021</strain>
    </source>
</reference>
<dbReference type="InterPro" id="IPR002575">
    <property type="entry name" value="Aminoglycoside_PTrfase"/>
</dbReference>
<dbReference type="RefSeq" id="WP_111869360.1">
    <property type="nucleotide sequence ID" value="NZ_QLYX01000008.1"/>
</dbReference>
<evidence type="ECO:0000313" key="2">
    <source>
        <dbReference type="EMBL" id="RAY13822.1"/>
    </source>
</evidence>
<protein>
    <recommendedName>
        <fullName evidence="1">Aminoglycoside phosphotransferase domain-containing protein</fullName>
    </recommendedName>
</protein>
<name>A0A365H4A4_9ACTN</name>
<dbReference type="OrthoDB" id="3894261at2"/>
<evidence type="ECO:0000313" key="3">
    <source>
        <dbReference type="Proteomes" id="UP000251891"/>
    </source>
</evidence>
<dbReference type="Gene3D" id="3.90.1200.10">
    <property type="match status" value="1"/>
</dbReference>
<proteinExistence type="predicted"/>